<reference evidence="4" key="1">
    <citation type="submission" date="2019-06" db="EMBL/GenBank/DDBJ databases">
        <authorList>
            <person name="Broberg M."/>
        </authorList>
    </citation>
    <scope>NUCLEOTIDE SEQUENCE [LARGE SCALE GENOMIC DNA]</scope>
</reference>
<sequence length="496" mass="56243">MASAMDIDDGTPPKCFIKELPLEVLLRITHSLKTEELGNFRLTCRGIEGLLHNSFAREYFSCKQFMISNFSLQALIDISKSRMGRHLTKLQIGFEQFMPPHSIFVHTVQMRAREYRMRDAEDIVFYPNRTAELYGNQCAFWSSGAANEMLTEALRNLENLQDVVLRDCNSRKRSRDWPANEWRSYGITTALRQAGALVSLGSQSSSYQFANIADQIFTMVLHCMGRANVKPKGIEIICRHSCHLTDYTFALPKYSVPIVVPVVESLEKLHITVDGIEGSPDSIKNAKTLFEGFIYNARNLQDLRINGPTGRTGSLRPFLKCLGNTTPDPAGQGIIQLPKLKALSLGFMESESELYLAVAEKFAPTLETLALWKVTMRQSAQLRESRIDLPHDDVVACRHFCKELLKIPNLNLHHLAIGCLAEVDHRNEVTPLSIQFDGKTQVKYIGIDWRHFLKALIPTIRLAPGNEQSRQPDDNFDDDDDDDDEDEDDEDDDDNY</sequence>
<feature type="compositionally biased region" description="Acidic residues" evidence="1">
    <location>
        <begin position="474"/>
        <end position="496"/>
    </location>
</feature>
<accession>A0A9N9W238</accession>
<dbReference type="AlphaFoldDB" id="A0A9N9W238"/>
<comment type="caution">
    <text evidence="3">The sequence shown here is derived from an EMBL/GenBank/DDBJ whole genome shotgun (WGS) entry which is preliminary data.</text>
</comment>
<dbReference type="Proteomes" id="UP000775872">
    <property type="component" value="Unassembled WGS sequence"/>
</dbReference>
<keyword evidence="4" id="KW-1185">Reference proteome</keyword>
<dbReference type="InterPro" id="IPR036047">
    <property type="entry name" value="F-box-like_dom_sf"/>
</dbReference>
<organism evidence="3 4">
    <name type="scientific">Clonostachys solani</name>
    <dbReference type="NCBI Taxonomy" id="160281"/>
    <lineage>
        <taxon>Eukaryota</taxon>
        <taxon>Fungi</taxon>
        <taxon>Dikarya</taxon>
        <taxon>Ascomycota</taxon>
        <taxon>Pezizomycotina</taxon>
        <taxon>Sordariomycetes</taxon>
        <taxon>Hypocreomycetidae</taxon>
        <taxon>Hypocreales</taxon>
        <taxon>Bionectriaceae</taxon>
        <taxon>Clonostachys</taxon>
    </lineage>
</organism>
<evidence type="ECO:0000313" key="3">
    <source>
        <dbReference type="EMBL" id="CAH0040662.1"/>
    </source>
</evidence>
<feature type="domain" description="F-box" evidence="2">
    <location>
        <begin position="14"/>
        <end position="63"/>
    </location>
</feature>
<evidence type="ECO:0000313" key="4">
    <source>
        <dbReference type="Proteomes" id="UP000775872"/>
    </source>
</evidence>
<name>A0A9N9W238_9HYPO</name>
<dbReference type="OrthoDB" id="5279008at2759"/>
<dbReference type="InterPro" id="IPR001810">
    <property type="entry name" value="F-box_dom"/>
</dbReference>
<protein>
    <recommendedName>
        <fullName evidence="2">F-box domain-containing protein</fullName>
    </recommendedName>
</protein>
<reference evidence="3 4" key="2">
    <citation type="submission" date="2021-10" db="EMBL/GenBank/DDBJ databases">
        <authorList>
            <person name="Piombo E."/>
        </authorList>
    </citation>
    <scope>NUCLEOTIDE SEQUENCE [LARGE SCALE GENOMIC DNA]</scope>
</reference>
<evidence type="ECO:0000256" key="1">
    <source>
        <dbReference type="SAM" id="MobiDB-lite"/>
    </source>
</evidence>
<evidence type="ECO:0000259" key="2">
    <source>
        <dbReference type="PROSITE" id="PS50181"/>
    </source>
</evidence>
<dbReference type="PROSITE" id="PS50181">
    <property type="entry name" value="FBOX"/>
    <property type="match status" value="1"/>
</dbReference>
<proteinExistence type="predicted"/>
<dbReference type="SUPFAM" id="SSF81383">
    <property type="entry name" value="F-box domain"/>
    <property type="match status" value="1"/>
</dbReference>
<feature type="region of interest" description="Disordered" evidence="1">
    <location>
        <begin position="463"/>
        <end position="496"/>
    </location>
</feature>
<gene>
    <name evidence="3" type="ORF">CSOL1703_00004013</name>
</gene>
<dbReference type="EMBL" id="CABFOC020000002">
    <property type="protein sequence ID" value="CAH0040662.1"/>
    <property type="molecule type" value="Genomic_DNA"/>
</dbReference>